<dbReference type="AlphaFoldDB" id="A0A194W273"/>
<dbReference type="EMBL" id="CM003103">
    <property type="protein sequence ID" value="KUI70564.1"/>
    <property type="molecule type" value="Genomic_DNA"/>
</dbReference>
<evidence type="ECO:0008006" key="3">
    <source>
        <dbReference type="Google" id="ProtNLM"/>
    </source>
</evidence>
<reference evidence="1" key="1">
    <citation type="submission" date="2014-12" db="EMBL/GenBank/DDBJ databases">
        <title>Genome Sequence of Valsa Canker Pathogens Uncovers a Specific Adaption of Colonization on Woody Bark.</title>
        <authorList>
            <person name="Yin Z."/>
            <person name="Liu H."/>
            <person name="Gao X."/>
            <person name="Li Z."/>
            <person name="Song N."/>
            <person name="Ke X."/>
            <person name="Dai Q."/>
            <person name="Wu Y."/>
            <person name="Sun Y."/>
            <person name="Xu J.-R."/>
            <person name="Kang Z.K."/>
            <person name="Wang L."/>
            <person name="Huang L."/>
        </authorList>
    </citation>
    <scope>NUCLEOTIDE SEQUENCE [LARGE SCALE GENOMIC DNA]</scope>
    <source>
        <strain evidence="1">03-8</strain>
    </source>
</reference>
<evidence type="ECO:0000313" key="2">
    <source>
        <dbReference type="Proteomes" id="UP000078559"/>
    </source>
</evidence>
<accession>A0A194W273</accession>
<gene>
    <name evidence="1" type="ORF">VM1G_06540</name>
</gene>
<proteinExistence type="predicted"/>
<dbReference type="PANTHER" id="PTHR38167:SF1">
    <property type="entry name" value="C2H2-TYPE DOMAIN-CONTAINING PROTEIN"/>
    <property type="match status" value="1"/>
</dbReference>
<sequence>MERIREASAKELFPIILTLCDMDEGIMKRVMSHMQLLKNRNTLNNESPDATEHVRQMTETDLRAIVFTICEDDVAIKDRVLDYLRLLEISQWANDYYGLGNSGNSLSDSNSDSGDSETSDTSRHTENFLFCGHCKEVFNEDSNHIQACRRHTDDLERSSESGTFFWPCCLRPASEPGCIEGYHEELE</sequence>
<name>A0A194W273_CYTMA</name>
<organism evidence="1 2">
    <name type="scientific">Cytospora mali</name>
    <name type="common">Apple Valsa canker fungus</name>
    <name type="synonym">Valsa mali</name>
    <dbReference type="NCBI Taxonomy" id="578113"/>
    <lineage>
        <taxon>Eukaryota</taxon>
        <taxon>Fungi</taxon>
        <taxon>Dikarya</taxon>
        <taxon>Ascomycota</taxon>
        <taxon>Pezizomycotina</taxon>
        <taxon>Sordariomycetes</taxon>
        <taxon>Sordariomycetidae</taxon>
        <taxon>Diaporthales</taxon>
        <taxon>Cytosporaceae</taxon>
        <taxon>Cytospora</taxon>
    </lineage>
</organism>
<dbReference type="PANTHER" id="PTHR38167">
    <property type="entry name" value="C2H2-TYPE DOMAIN-CONTAINING PROTEIN"/>
    <property type="match status" value="1"/>
</dbReference>
<protein>
    <recommendedName>
        <fullName evidence="3">C2H2-type domain-containing protein</fullName>
    </recommendedName>
</protein>
<dbReference type="Proteomes" id="UP000078559">
    <property type="component" value="Chromosome 6"/>
</dbReference>
<keyword evidence="2" id="KW-1185">Reference proteome</keyword>
<evidence type="ECO:0000313" key="1">
    <source>
        <dbReference type="EMBL" id="KUI70564.1"/>
    </source>
</evidence>
<dbReference type="SMR" id="A0A194W273"/>